<evidence type="ECO:0000256" key="4">
    <source>
        <dbReference type="ARBA" id="ARBA00022679"/>
    </source>
</evidence>
<dbReference type="AlphaFoldDB" id="A0A4Y2X0N3"/>
<evidence type="ECO:0000313" key="6">
    <source>
        <dbReference type="EMBL" id="GBO42484.1"/>
    </source>
</evidence>
<gene>
    <name evidence="6" type="primary">Gpt2</name>
    <name evidence="6" type="ORF">AVEN_246489_1</name>
</gene>
<dbReference type="Proteomes" id="UP000499080">
    <property type="component" value="Unassembled WGS sequence"/>
</dbReference>
<dbReference type="InterPro" id="IPR045088">
    <property type="entry name" value="ALAT1/2-like"/>
</dbReference>
<dbReference type="GO" id="GO:0008483">
    <property type="term" value="F:transaminase activity"/>
    <property type="evidence" value="ECO:0007669"/>
    <property type="project" value="UniProtKB-KW"/>
</dbReference>
<evidence type="ECO:0000256" key="3">
    <source>
        <dbReference type="ARBA" id="ARBA00022576"/>
    </source>
</evidence>
<dbReference type="SUPFAM" id="SSF53383">
    <property type="entry name" value="PLP-dependent transferases"/>
    <property type="match status" value="1"/>
</dbReference>
<accession>A0A4Y2X0N3</accession>
<evidence type="ECO:0000256" key="2">
    <source>
        <dbReference type="ARBA" id="ARBA00011738"/>
    </source>
</evidence>
<reference evidence="6 7" key="1">
    <citation type="journal article" date="2019" name="Sci. Rep.">
        <title>Orb-weaving spider Araneus ventricosus genome elucidates the spidroin gene catalogue.</title>
        <authorList>
            <person name="Kono N."/>
            <person name="Nakamura H."/>
            <person name="Ohtoshi R."/>
            <person name="Moran D.A.P."/>
            <person name="Shinohara A."/>
            <person name="Yoshida Y."/>
            <person name="Fujiwara M."/>
            <person name="Mori M."/>
            <person name="Tomita M."/>
            <person name="Arakawa K."/>
        </authorList>
    </citation>
    <scope>NUCLEOTIDE SEQUENCE [LARGE SCALE GENOMIC DNA]</scope>
</reference>
<dbReference type="EMBL" id="BGPR01068587">
    <property type="protein sequence ID" value="GBO42484.1"/>
    <property type="molecule type" value="Genomic_DNA"/>
</dbReference>
<proteinExistence type="predicted"/>
<dbReference type="OrthoDB" id="6419693at2759"/>
<dbReference type="InterPro" id="IPR015422">
    <property type="entry name" value="PyrdxlP-dep_Trfase_small"/>
</dbReference>
<evidence type="ECO:0000256" key="5">
    <source>
        <dbReference type="ARBA" id="ARBA00022898"/>
    </source>
</evidence>
<keyword evidence="5" id="KW-0663">Pyridoxal phosphate</keyword>
<organism evidence="6 7">
    <name type="scientific">Araneus ventricosus</name>
    <name type="common">Orbweaver spider</name>
    <name type="synonym">Epeira ventricosa</name>
    <dbReference type="NCBI Taxonomy" id="182803"/>
    <lineage>
        <taxon>Eukaryota</taxon>
        <taxon>Metazoa</taxon>
        <taxon>Ecdysozoa</taxon>
        <taxon>Arthropoda</taxon>
        <taxon>Chelicerata</taxon>
        <taxon>Arachnida</taxon>
        <taxon>Araneae</taxon>
        <taxon>Araneomorphae</taxon>
        <taxon>Entelegynae</taxon>
        <taxon>Araneoidea</taxon>
        <taxon>Araneidae</taxon>
        <taxon>Araneus</taxon>
    </lineage>
</organism>
<dbReference type="FunFam" id="3.90.1150.10:FF:000140">
    <property type="entry name" value="alanine aminotransferase 1"/>
    <property type="match status" value="1"/>
</dbReference>
<sequence length="74" mass="8525">MLPQQETSLGQAPDFFYAMQLLENTGICVVPGSGFGQVPGTFHFRTTILPQLDKLKIMLQKFEEFHNKFLEEYK</sequence>
<dbReference type="PANTHER" id="PTHR11751">
    <property type="entry name" value="ALANINE AMINOTRANSFERASE"/>
    <property type="match status" value="1"/>
</dbReference>
<protein>
    <submittedName>
        <fullName evidence="6">Alanine aminotransferase 2</fullName>
    </submittedName>
</protein>
<keyword evidence="4 6" id="KW-0808">Transferase</keyword>
<name>A0A4Y2X0N3_ARAVE</name>
<dbReference type="PANTHER" id="PTHR11751:SF29">
    <property type="entry name" value="ALANINE TRANSAMINASE"/>
    <property type="match status" value="1"/>
</dbReference>
<evidence type="ECO:0000313" key="7">
    <source>
        <dbReference type="Proteomes" id="UP000499080"/>
    </source>
</evidence>
<keyword evidence="3 6" id="KW-0032">Aminotransferase</keyword>
<dbReference type="Gene3D" id="3.90.1150.10">
    <property type="entry name" value="Aspartate Aminotransferase, domain 1"/>
    <property type="match status" value="1"/>
</dbReference>
<keyword evidence="7" id="KW-1185">Reference proteome</keyword>
<comment type="subunit">
    <text evidence="2">Homodimer.</text>
</comment>
<dbReference type="InterPro" id="IPR015424">
    <property type="entry name" value="PyrdxlP-dep_Trfase"/>
</dbReference>
<evidence type="ECO:0000256" key="1">
    <source>
        <dbReference type="ARBA" id="ARBA00001933"/>
    </source>
</evidence>
<comment type="caution">
    <text evidence="6">The sequence shown here is derived from an EMBL/GenBank/DDBJ whole genome shotgun (WGS) entry which is preliminary data.</text>
</comment>
<comment type="cofactor">
    <cofactor evidence="1">
        <name>pyridoxal 5'-phosphate</name>
        <dbReference type="ChEBI" id="CHEBI:597326"/>
    </cofactor>
</comment>